<dbReference type="InterPro" id="IPR010982">
    <property type="entry name" value="Lambda_DNA-bd_dom_sf"/>
</dbReference>
<gene>
    <name evidence="2" type="ORF">LKACC12383_02676</name>
</gene>
<organism evidence="2 3">
    <name type="scientific">Companilactobacillus kimchii</name>
    <dbReference type="NCBI Taxonomy" id="2801452"/>
    <lineage>
        <taxon>Bacteria</taxon>
        <taxon>Bacillati</taxon>
        <taxon>Bacillota</taxon>
        <taxon>Bacilli</taxon>
        <taxon>Lactobacillales</taxon>
        <taxon>Lactobacillaceae</taxon>
        <taxon>Companilactobacillus</taxon>
    </lineage>
</organism>
<dbReference type="Pfam" id="PF13443">
    <property type="entry name" value="HTH_26"/>
    <property type="match status" value="1"/>
</dbReference>
<dbReference type="Proteomes" id="UP000196649">
    <property type="component" value="Unassembled WGS sequence"/>
</dbReference>
<comment type="caution">
    <text evidence="2">The sequence shown here is derived from an EMBL/GenBank/DDBJ whole genome shotgun (WGS) entry which is preliminary data.</text>
</comment>
<name>A0A210P5P9_9LACO</name>
<evidence type="ECO:0000313" key="2">
    <source>
        <dbReference type="EMBL" id="OWF31810.1"/>
    </source>
</evidence>
<dbReference type="GO" id="GO:0003677">
    <property type="term" value="F:DNA binding"/>
    <property type="evidence" value="ECO:0007669"/>
    <property type="project" value="InterPro"/>
</dbReference>
<dbReference type="AlphaFoldDB" id="A0A210P5P9"/>
<dbReference type="SUPFAM" id="SSF47413">
    <property type="entry name" value="lambda repressor-like DNA-binding domains"/>
    <property type="match status" value="1"/>
</dbReference>
<accession>A0A210P5P9</accession>
<evidence type="ECO:0000313" key="3">
    <source>
        <dbReference type="Proteomes" id="UP000196649"/>
    </source>
</evidence>
<dbReference type="RefSeq" id="WP_054643364.1">
    <property type="nucleotide sequence ID" value="NZ_LNUB01000005.1"/>
</dbReference>
<dbReference type="PROSITE" id="PS50943">
    <property type="entry name" value="HTH_CROC1"/>
    <property type="match status" value="1"/>
</dbReference>
<dbReference type="EMBL" id="MXAL01000022">
    <property type="protein sequence ID" value="OWF31810.1"/>
    <property type="molecule type" value="Genomic_DNA"/>
</dbReference>
<sequence>MKNNLSMILGSRLISISDVSYNTGLSRTTVTDIYYKRANDLKLSTLEKICDFLQISLSELIEYEPQALNKEDK</sequence>
<dbReference type="InterPro" id="IPR001387">
    <property type="entry name" value="Cro/C1-type_HTH"/>
</dbReference>
<dbReference type="Gene3D" id="1.10.260.40">
    <property type="entry name" value="lambda repressor-like DNA-binding domains"/>
    <property type="match status" value="1"/>
</dbReference>
<protein>
    <recommendedName>
        <fullName evidence="1">HTH cro/C1-type domain-containing protein</fullName>
    </recommendedName>
</protein>
<feature type="domain" description="HTH cro/C1-type" evidence="1">
    <location>
        <begin position="14"/>
        <end position="60"/>
    </location>
</feature>
<reference evidence="2 3" key="1">
    <citation type="submission" date="2017-03" db="EMBL/GenBank/DDBJ databases">
        <title>Genome sequence of Lactobacillus kimchii KACC 12383.</title>
        <authorList>
            <person name="Chun J."/>
        </authorList>
    </citation>
    <scope>NUCLEOTIDE SEQUENCE [LARGE SCALE GENOMIC DNA]</scope>
    <source>
        <strain evidence="2 3">KACC 12383</strain>
    </source>
</reference>
<evidence type="ECO:0000259" key="1">
    <source>
        <dbReference type="PROSITE" id="PS50943"/>
    </source>
</evidence>
<proteinExistence type="predicted"/>